<dbReference type="Pfam" id="PF10604">
    <property type="entry name" value="Polyketide_cyc2"/>
    <property type="match status" value="1"/>
</dbReference>
<dbReference type="Gene3D" id="3.30.530.20">
    <property type="match status" value="1"/>
</dbReference>
<dbReference type="RefSeq" id="WP_323336557.1">
    <property type="nucleotide sequence ID" value="NZ_JAYFSI010000018.1"/>
</dbReference>
<comment type="caution">
    <text evidence="1">The sequence shown here is derived from an EMBL/GenBank/DDBJ whole genome shotgun (WGS) entry which is preliminary data.</text>
</comment>
<accession>A0ABU5RKY7</accession>
<name>A0ABU5RKY7_9PSEU</name>
<evidence type="ECO:0000313" key="1">
    <source>
        <dbReference type="EMBL" id="MEA5366942.1"/>
    </source>
</evidence>
<dbReference type="InterPro" id="IPR019587">
    <property type="entry name" value="Polyketide_cyclase/dehydratase"/>
</dbReference>
<keyword evidence="2" id="KW-1185">Reference proteome</keyword>
<organism evidence="1 2">
    <name type="scientific">Amycolatopsis heterodermiae</name>
    <dbReference type="NCBI Taxonomy" id="3110235"/>
    <lineage>
        <taxon>Bacteria</taxon>
        <taxon>Bacillati</taxon>
        <taxon>Actinomycetota</taxon>
        <taxon>Actinomycetes</taxon>
        <taxon>Pseudonocardiales</taxon>
        <taxon>Pseudonocardiaceae</taxon>
        <taxon>Amycolatopsis</taxon>
    </lineage>
</organism>
<gene>
    <name evidence="1" type="ORF">VA596_45945</name>
</gene>
<dbReference type="EMBL" id="JAYFSI010000018">
    <property type="protein sequence ID" value="MEA5366942.1"/>
    <property type="molecule type" value="Genomic_DNA"/>
</dbReference>
<proteinExistence type="predicted"/>
<reference evidence="1 2" key="1">
    <citation type="submission" date="2023-12" db="EMBL/GenBank/DDBJ databases">
        <title>Amycolatopsis sp. V23-08.</title>
        <authorList>
            <person name="Somphong A."/>
        </authorList>
    </citation>
    <scope>NUCLEOTIDE SEQUENCE [LARGE SCALE GENOMIC DNA]</scope>
    <source>
        <strain evidence="1 2">V23-08</strain>
    </source>
</reference>
<sequence length="156" mass="17634">MIVKPKHTMYQTTVLDADPDTVWTEVRDVLKLVKILFGDTVGGVEWVEGGSPERVPSRYEFTMLANQGLVQQEVAGRNDVARSLTYRTLAPVLCLYDYVATYRVFPVTNDPGRSFLEYSREFMVTDDAEPGIVEALMTMMDNQISVVRDYFAPPAQ</sequence>
<evidence type="ECO:0000313" key="2">
    <source>
        <dbReference type="Proteomes" id="UP001304298"/>
    </source>
</evidence>
<protein>
    <submittedName>
        <fullName evidence="1">SRPBCC family protein</fullName>
    </submittedName>
</protein>
<dbReference type="SUPFAM" id="SSF55961">
    <property type="entry name" value="Bet v1-like"/>
    <property type="match status" value="1"/>
</dbReference>
<dbReference type="Proteomes" id="UP001304298">
    <property type="component" value="Unassembled WGS sequence"/>
</dbReference>
<dbReference type="InterPro" id="IPR023393">
    <property type="entry name" value="START-like_dom_sf"/>
</dbReference>